<comment type="caution">
    <text evidence="26">The sequence shown here is derived from an EMBL/GenBank/DDBJ whole genome shotgun (WGS) entry which is preliminary data.</text>
</comment>
<evidence type="ECO:0000256" key="15">
    <source>
        <dbReference type="ARBA" id="ARBA00023175"/>
    </source>
</evidence>
<evidence type="ECO:0000313" key="26">
    <source>
        <dbReference type="EMBL" id="KAK7802112.1"/>
    </source>
</evidence>
<evidence type="ECO:0000256" key="16">
    <source>
        <dbReference type="ARBA" id="ARBA00023212"/>
    </source>
</evidence>
<dbReference type="InterPro" id="IPR035706">
    <property type="entry name" value="AAA_9"/>
</dbReference>
<dbReference type="Pfam" id="PF22597">
    <property type="entry name" value="DYN_lid"/>
    <property type="match status" value="1"/>
</dbReference>
<dbReference type="Gene3D" id="1.20.920.30">
    <property type="match status" value="1"/>
</dbReference>
<evidence type="ECO:0000313" key="27">
    <source>
        <dbReference type="Proteomes" id="UP001488838"/>
    </source>
</evidence>
<evidence type="ECO:0000256" key="8">
    <source>
        <dbReference type="ARBA" id="ARBA00022737"/>
    </source>
</evidence>
<dbReference type="GO" id="GO:0005858">
    <property type="term" value="C:axonemal dynein complex"/>
    <property type="evidence" value="ECO:0007669"/>
    <property type="project" value="TreeGrafter"/>
</dbReference>
<evidence type="ECO:0000256" key="23">
    <source>
        <dbReference type="SAM" id="Coils"/>
    </source>
</evidence>
<evidence type="ECO:0000256" key="3">
    <source>
        <dbReference type="ARBA" id="ARBA00022448"/>
    </source>
</evidence>
<feature type="coiled-coil region" evidence="23">
    <location>
        <begin position="1079"/>
        <end position="1106"/>
    </location>
</feature>
<dbReference type="FunFam" id="1.20.920.20:FF:000002">
    <property type="entry name" value="Cytoplasmic dynein 1 heavy chain"/>
    <property type="match status" value="1"/>
</dbReference>
<dbReference type="FunFam" id="3.40.50.300:FF:002655">
    <property type="entry name" value="Dynein cytoplasmic 1 heavy chain 1"/>
    <property type="match status" value="1"/>
</dbReference>
<dbReference type="InterPro" id="IPR026983">
    <property type="entry name" value="DHC"/>
</dbReference>
<keyword evidence="8" id="KW-0677">Repeat</keyword>
<feature type="coiled-coil region" evidence="23">
    <location>
        <begin position="3353"/>
        <end position="3450"/>
    </location>
</feature>
<dbReference type="FunFam" id="3.40.50.300:FF:000517">
    <property type="entry name" value="Cytoplasmic dynein heavy chain 1"/>
    <property type="match status" value="1"/>
</dbReference>
<dbReference type="CDD" id="cd00009">
    <property type="entry name" value="AAA"/>
    <property type="match status" value="2"/>
</dbReference>
<keyword evidence="12" id="KW-0007">Acetylation</keyword>
<comment type="function">
    <text evidence="19">Cytoplasmic dynein 1 acts as a motor for the intracellular retrograde motility of vesicles and organelles along microtubules. Dynein has ATPase activity; the force-producing power stroke is thought to occur on release of ADP. Plays a role in mitotic spindle assembly and metaphase plate congression.</text>
</comment>
<dbReference type="FunFam" id="3.40.50.300:FF:001956">
    <property type="entry name" value="Dynein cytoplasmic 1 heavy chain 1"/>
    <property type="match status" value="1"/>
</dbReference>
<feature type="domain" description="AAA+ ATPase" evidence="25">
    <location>
        <begin position="2880"/>
        <end position="3046"/>
    </location>
</feature>
<keyword evidence="13" id="KW-0243">Dynein</keyword>
<dbReference type="FunFam" id="1.10.287.2620:FF:000001">
    <property type="entry name" value="Cytoplasmic dynein heavy chain 1"/>
    <property type="match status" value="1"/>
</dbReference>
<comment type="subcellular location">
    <subcellularLocation>
        <location evidence="1">Cytoplasm</location>
        <location evidence="1">Cytoskeleton</location>
    </subcellularLocation>
</comment>
<dbReference type="InterPro" id="IPR024317">
    <property type="entry name" value="Dynein_heavy_chain_D4_dom"/>
</dbReference>
<dbReference type="SUPFAM" id="SSF52540">
    <property type="entry name" value="P-loop containing nucleoside triphosphate hydrolases"/>
    <property type="match status" value="4"/>
</dbReference>
<dbReference type="GO" id="GO:0005874">
    <property type="term" value="C:microtubule"/>
    <property type="evidence" value="ECO:0007669"/>
    <property type="project" value="UniProtKB-KW"/>
</dbReference>
<evidence type="ECO:0000256" key="5">
    <source>
        <dbReference type="ARBA" id="ARBA00022553"/>
    </source>
</evidence>
<dbReference type="GO" id="GO:0005524">
    <property type="term" value="F:ATP binding"/>
    <property type="evidence" value="ECO:0007669"/>
    <property type="project" value="UniProtKB-KW"/>
</dbReference>
<keyword evidence="6" id="KW-0132">Cell division</keyword>
<dbReference type="Proteomes" id="UP001488838">
    <property type="component" value="Unassembled WGS sequence"/>
</dbReference>
<dbReference type="Gene3D" id="3.10.490.20">
    <property type="match status" value="1"/>
</dbReference>
<dbReference type="InterPro" id="IPR041658">
    <property type="entry name" value="AAA_lid_11"/>
</dbReference>
<proteinExistence type="inferred from homology"/>
<dbReference type="InterPro" id="IPR027417">
    <property type="entry name" value="P-loop_NTPase"/>
</dbReference>
<comment type="subunit">
    <text evidence="20">Homodimer. The cytoplasmic dynein 1 complex consists of two catalytic heavy chains (HCs) and a number of non-catalytic subunits presented by intermediate chains (ICs), light intermediate chains (LICs) and light chains (LCs); the composition seems to vary in respect to the IC, LIC and LC composition. The heavy chain homodimer serves as a scaffold for the probable homodimeric assembly of the respective non-catalytic subunits. The ICs and LICs bind directly to the HC dimer and dynein LCs assemble on the IC dimer. Interacts with DYNC1LI1; DYNC1LI1 and DYNC1LI2 bind mutually exclusive to DYNC1H1. Interacts with DYNC1LI2; DYNC1LI1 and DYNC1LI2 bind mutually exclusive to DYNC1H1. Interacts with DYNC1I2. Interacts with BICD2. Interacts with DNALI1.</text>
</comment>
<organism evidence="26 27">
    <name type="scientific">Myodes glareolus</name>
    <name type="common">Bank vole</name>
    <name type="synonym">Clethrionomys glareolus</name>
    <dbReference type="NCBI Taxonomy" id="447135"/>
    <lineage>
        <taxon>Eukaryota</taxon>
        <taxon>Metazoa</taxon>
        <taxon>Chordata</taxon>
        <taxon>Craniata</taxon>
        <taxon>Vertebrata</taxon>
        <taxon>Euteleostomi</taxon>
        <taxon>Mammalia</taxon>
        <taxon>Eutheria</taxon>
        <taxon>Euarchontoglires</taxon>
        <taxon>Glires</taxon>
        <taxon>Rodentia</taxon>
        <taxon>Myomorpha</taxon>
        <taxon>Muroidea</taxon>
        <taxon>Cricetidae</taxon>
        <taxon>Arvicolinae</taxon>
        <taxon>Myodes</taxon>
    </lineage>
</organism>
<evidence type="ECO:0000256" key="9">
    <source>
        <dbReference type="ARBA" id="ARBA00022741"/>
    </source>
</evidence>
<sequence>MEDVGDEGEEEKEFISYNINIDIHYGVKSNSLAFIKRTPVIDADKPVSSQLRVLTLSEDSPYETLHSFISNAVAPFFKSYIRESGKADRDGDKMAPSVEKKIAELEMGLLHLQQNIEIPEISLPIHPIITNVAKQCYERGEKPKVTDFGDKVEDPTFLNQLQSGVNRWIREIQKVTKLDRDPASGTALQEISFWLNLERALYRIQEKRESPEVLLTLDILKHGKRFHATVSFDTDTGLKQALETVNDYNPLMKDFPLNDLLSATELDKIRQALVAIFTHLRKIRNTKYPIQRALRLVEAISRDLSSQLLKVLGTRKLMHVAYEEFEKTWDDEYEKLQVLLRDIVKRKREENLKMVWRINPAHRKLQARLDQMRKFRRQHEQLRAVIVRVLRPQVTAVAQQNQGEAPEPQDMKVAEVLFDAADANAIEEVNLAYENVKEVDGLDVSKEGTEAWEAAMKRYDERIDRVETRITARLRDQLGTAKNANEMFRIFSRFNALFVRPHIRGAIREYQTQLIQRVKDDIESLHDKFKVQYPQSQACKMSHVRDLPPVSGSIIWAKQIDRQLTAYMKRVEDVLGKGWENHVEGQKLKQDGDSFRMKLNTQEIFDDWARKVQQRNLGVSGRIFTIESARVRGRTGNVLKLKVNFLPEIITLSKEVRNLKWLGFRVPLAIVNKAHQANQLYPFAISLIESVRTYERTCEKVEERNTISLLVAGLKKEVQALIAEGIALVWESYKLDPYVQRLAETVFNFQEKVDDLLIIEEKIDLEVRSLETCMYDHKTFSEILNRVQKAVDDLNLHSYSNLPIWVNKLDMEIERILGVRLQAGLRAWTQVLLGQAEDKAEVDMDTDAPQVSHKPGGEPKIKNIVHELRITNQVIYLNPPIEECRYKLYQEMFAWKMIVLSLPRIQSQRYQVGVHYELTEEEKFYRNALTRMPDGPVALEESYSAVMGIVTEVEQYVKVWLQYQCLWDMQAENIYNRLGEDLNKWQALLVQIRKARGTFDNAETKKEFGPVVIDYGKVQSKVNLKYDSWHKEVLSKFGQMLGSNMTEFHSQISKSRQELEQHSVDTASTSDAVTFITYVQSLKRKIKQFEKQVELYRNGQRLLEKQRFQFPPSWLYIDNIEGEWGAFNDIMRRKDSAIQQQVANLQMKIVQEDRAVESRTTDLLTDWEKTKPVTVSFAKPASLQHSGNLRPEEALQALTIYEGKFGRLKDDREKCAKAKEALELTDTGLLSGSEERVQVALEELQDLKGVWSELSKVWEQIDQMKEQPWVSVQPRKLRQNLDGLLNQLKNFPARLRQYASYEFVQRLLKGYMKINMLVIELKSEALKDRHWKQLMKRLHVNWVVSELTLGQIWDVDLQKNEAVVKDVLLVAQGEMALEEFLKQASDRSGYQAVIREVWNTYELDLVNYQNKCRLIRGWDDLFNKVKEHINSVSAMKLSPYYKVRCQDTFLQSGITPQVFEEDALSWEDKLNRIMALFDVWIDVQRRWVYLEGIFTGSADIKHLLPVETQRFQSISTEFLALMKKVSKSPLVMDVLNIQGVQRSLERLADLLGKIQKALGEYLERERSSFPRFYFVGDEDLLEIIGNSKNVAKLQKHFKKMFAGVSSIILNEDNSVVLGISSREGEEVMFKTPVSITEHPKINEWLTLVEKEMRVTLAKLLAESVTEVEIFGKATSIDPNTYITWIDKYQAQLVVLSAQIAWSENVENALSSVGGGGDVAPLQSVLSNVEVTLNVLADSVLMEQPPLRRRKLEHLITELVHQRDVTRSLIKSKIDNAKSFEWLSQMRFYFDPKQTDVLQQLSIQMANAKFNYGFEYLGVQDKLVQTPLTDRCYLTMTQALEARLGGSPFGPAGTGKTESVKALGHQLGRFVLVFNCDETFDFQAMGRIFVGLCQVGAWGCFDEFNRLEERMLSAVSQQVQCIQEALREHSNPNYDKISSCHLISASAPITCELLNKQVKVSPDMAIFITMNPGYAGRSNLPDNLKKLFRSLAMTKPDRQLIAQVMLYSQGFRTAEVLANKIVPFFKLCDEQLSSQSHYDFGLRALKSVLVSAGNVKRERIQKIKREKEERGEAVDEGEIAENLPEQEILIQSVCETMVPKLVAEDIPLLFSLLSDVFPGVQYHRGEMTALREELKKVCQEMYLTYGDGEEVGGMWVEKVLQLYQITQINHGLMMVGPSGSGKSMAWRVLLKALERLEGVEGVAHIIDPKAISKDHLYGTLDPNTREWTDGLFTHVLRKIIDNVRGELQKRQWIVFDGDVDPEWVENLNSVLDDNKLLTLPNGERLSLPPNVRIMFEVQDLKYATLATVSRCGMVWFSEDVLSTDMIFNNFLARLRSIPLDEGEDEAQRRRKGKEDEGEEAASPMLQIQRDAATIMQPYFTSNGLVTKALEHAFKLEHIMDLTRLRCLGSLFSMLHQACRNVGQYNANHPDFPMQIEQLERYIQRYLVYAILWSLSGDSRLKMRAELGEYIRRITTVPLPTAPNIPIIDYEVSISGEWSPWQAKVPQIEVETHKVAAPDVVVPTLDTVRHEALLYTWLAEHKPLVLCGPPGSGKTMTLFSALRALPDMEVVGLNFSSATTPELLLKTFDHYCEYRRTPNGVVLAPVQLGKWLVLFCDEINLPDMDKYGTQRVISFIRQMVEHGGFYRTSDQTWVKLERIQFVGACNPPTDPGRKPLSHRFLRHVPVVYVDYPGPASLTQIYGTFNRAMLRLIPSLRTYAEPLTAAMVEFYTMSQERFTQDTQPHYIYSPREMTRWVRGIFEALRPLETLPVEGLIRIWAHEALRLFQDRLVEDEERRWTDENIDMVALKHFPNIDKEKAMNRPILYSNWLSKDYIPVDQEELRDYVKARLKVFYEEELDVPLVLFNEVLDHVLRIDRIFRQPQGHLLLIGVSGAGKTTLSRFVAWMNGLSVYQIKVHRKYTGEDFDEDLRTVLRRSGCKNEKIAFIMDESNVLDSGFLERMNTLLANGEVPGLFEGDEYATLMTQCKEGAQKEGLMLDSHEELYKWFTSQVIRNLHVVFTMNPSSEGLKDRAATSPALFNRCVLNWFGDWSTEALYQVGKEFTSKMDLEKPNYIVPDYMPVVYDKLPQPPTHREAIVNSCVFVHQTLHQANARLAKRGGRTMAITPRHYLDFINHYANLFHEKRSELEEQQMHLNVGLRKIKETVDQVEELRRDLRIKSQELEVKNAAANDKLKKMVKDQQEAEKKKVMSQEIQEQLHKQQEVIADKQMSVKEDLDKVEPAVIEAQNAVKSIKKQHLVEVRSMANPPAAVKLALESICLLLGESTTDWKQIRSIIMRENFIPTIVNFSAEEISDAIREKMKKNYMSNPSYNYEIVNRASLACGPMVKWAIAQLNYADMLKRVEPLRNELQKLEDDAKDNQQKANEVEQMIRDLEASIARYKEEYAVLISEAQAIKADLAAVEAKVNRSTALLKSLSAERERWEKTSETFKNQMSTIAGDCLLSAAFIAYAGYFDQQMRQNLFTTWSHHLQQANIQFRTDIARTEYLSNADERLRWQASSLPADDLCTENAIMLKRFNRYPLIIDPSGQATEFIMNEYKDRKITRTSFLDDAFRKNLESALRFGNPLLVQDVESYDPVLNPVLNREVRRTGGRVLITLGDQDIDLSPSFVIFLSTRDPTVEFPPDLCSRVTFVNFTVTRSSLQSQCLNEVLKAERPDVDEKRSDLLKLQGEFQLRLRQLEKSLLQALNEVKGRILDDDTIITTLENLKREAAEVTRKVEETDIVMQEVETVSQQYLPLSTACSSIYFTMESLKQVHFLYQYSLQFFLDIYHNVLYENPNLKGATDHTQRLSIITKDLFQVAFNRVARGMLHQDHITFAMLLARIKLKGTMGEPTYDAEFQHFLRGKEIVLSAGSTPKIQGLTVEQAEAVVRLSCLPAFKDLIAKVQADEQFGIWLDSSSPEQTVPYLWSEETPTTPIGQAIHRLLLIQAFRPDRLLAMAHMFVSTNLGESFMSIMEQPLDLTHIVGTEVKPNTPVLMCSVPGYDASGHVEDLAAEQNTQITSIAIGSAEGFNQADKAINTAVKSGRWVMLKNVHLAPGWLMQLEKKLHSLQPHACFRLFLTMEINPKVPVNLLRAGRIFVFEPPPGVKANMLRTFSSIPVSRICKVKGMALDTPAHTPRPAAFLCTGEGKKSRFQSPNERARLYFLLAWFHAIIQERLRYAPLGWSKKYEFGESDLRSACDTVDTWLDDTAKASRLCHTKDGRQNISPDKIPWSALKTLMAQSIYGGRVDNEFDQRLLNTFLERLFTTRSFDSEFKLACKVDGHKDIQMPDGIRREEFVQWVELLPDAQTPSWLGLPNNAERVLLTTQGVDMISKMLKMQMLEDEDDLAYAETEKKTRTDSTSDGRPAWMRTLHTTASNWLHLIPQTLSPLKRTVENIKDPLFRFFEREVKMGAKLLQDVRQDLADVVQVCEGKKKQTNYLRTLINELVKGILPRSWSHYTVPAGMTVIQWVSDFSERIKQLQNISQAAASGGAKELKNIHVCLGGLFVPEAYITATRQYVAQANSWSLEELCLEVNVTASQSATLDACSFGVTGLKLQGATCNNNKLSLSNAISTVLPLTQLRWVKQTNAEKKASVVSAISFAPRLCLCRAWGLYLPGINFTTALNPTGAGASCLQSKSQQPPVTLPVYLNFTRADLIFTVDFEIATKEDPRSFYERGVAVLCTE</sequence>
<dbReference type="Gene3D" id="1.10.8.1220">
    <property type="match status" value="1"/>
</dbReference>
<dbReference type="FunFam" id="1.10.472.130:FF:000002">
    <property type="entry name" value="Cytoplasmic dynein heavy chain 1"/>
    <property type="match status" value="1"/>
</dbReference>
<dbReference type="Gene3D" id="1.20.920.20">
    <property type="match status" value="2"/>
</dbReference>
<dbReference type="InterPro" id="IPR004273">
    <property type="entry name" value="Dynein_heavy_D6_P-loop"/>
</dbReference>
<evidence type="ECO:0000256" key="4">
    <source>
        <dbReference type="ARBA" id="ARBA00022490"/>
    </source>
</evidence>
<evidence type="ECO:0000256" key="22">
    <source>
        <dbReference type="ARBA" id="ARBA00079872"/>
    </source>
</evidence>
<evidence type="ECO:0000256" key="7">
    <source>
        <dbReference type="ARBA" id="ARBA00022701"/>
    </source>
</evidence>
<keyword evidence="16" id="KW-0206">Cytoskeleton</keyword>
<dbReference type="GO" id="GO:0051959">
    <property type="term" value="F:dynein light intermediate chain binding"/>
    <property type="evidence" value="ECO:0007669"/>
    <property type="project" value="InterPro"/>
</dbReference>
<dbReference type="GO" id="GO:0045505">
    <property type="term" value="F:dynein intermediate chain binding"/>
    <property type="evidence" value="ECO:0007669"/>
    <property type="project" value="InterPro"/>
</dbReference>
<dbReference type="Gene3D" id="1.10.287.2620">
    <property type="match status" value="1"/>
</dbReference>
<evidence type="ECO:0000256" key="20">
    <source>
        <dbReference type="ARBA" id="ARBA00063416"/>
    </source>
</evidence>
<keyword evidence="9" id="KW-0547">Nucleotide-binding</keyword>
<dbReference type="Pfam" id="PF18198">
    <property type="entry name" value="AAA_lid_11"/>
    <property type="match status" value="1"/>
</dbReference>
<dbReference type="EMBL" id="JBBHLL010000476">
    <property type="protein sequence ID" value="KAK7802112.1"/>
    <property type="molecule type" value="Genomic_DNA"/>
</dbReference>
<dbReference type="Gene3D" id="1.20.140.100">
    <property type="entry name" value="Dynein heavy chain, N-terminal domain 2"/>
    <property type="match status" value="1"/>
</dbReference>
<dbReference type="Pfam" id="PF12775">
    <property type="entry name" value="AAA_7"/>
    <property type="match status" value="1"/>
</dbReference>
<dbReference type="FunFam" id="1.10.8.710:FF:000005">
    <property type="entry name" value="Cytoplasmic dynein heavy chain 1"/>
    <property type="match status" value="1"/>
</dbReference>
<evidence type="ECO:0000256" key="19">
    <source>
        <dbReference type="ARBA" id="ARBA00053880"/>
    </source>
</evidence>
<evidence type="ECO:0000256" key="11">
    <source>
        <dbReference type="ARBA" id="ARBA00022840"/>
    </source>
</evidence>
<dbReference type="Pfam" id="PF08393">
    <property type="entry name" value="DHC_N2"/>
    <property type="match status" value="1"/>
</dbReference>
<dbReference type="FunFam" id="1.20.1270.280:FF:000004">
    <property type="entry name" value="Cytoplasmic dynein heavy chain 2"/>
    <property type="match status" value="1"/>
</dbReference>
<evidence type="ECO:0000256" key="18">
    <source>
        <dbReference type="ARBA" id="ARBA00033439"/>
    </source>
</evidence>
<dbReference type="FunFam" id="3.10.490.20:FF:000004">
    <property type="entry name" value="Cytoplasmic dynein heavy chain 2"/>
    <property type="match status" value="1"/>
</dbReference>
<dbReference type="Pfam" id="PF12774">
    <property type="entry name" value="AAA_6"/>
    <property type="match status" value="1"/>
</dbReference>
<dbReference type="PANTHER" id="PTHR46532">
    <property type="entry name" value="MALE FERTILITY FACTOR KL5"/>
    <property type="match status" value="1"/>
</dbReference>
<dbReference type="InterPro" id="IPR042222">
    <property type="entry name" value="Dynein_2_N"/>
</dbReference>
<keyword evidence="7" id="KW-0493">Microtubule</keyword>
<evidence type="ECO:0000259" key="25">
    <source>
        <dbReference type="SMART" id="SM00382"/>
    </source>
</evidence>
<dbReference type="Gene3D" id="1.10.472.130">
    <property type="match status" value="1"/>
</dbReference>
<dbReference type="Gene3D" id="1.20.920.60">
    <property type="match status" value="1"/>
</dbReference>
<dbReference type="SMART" id="SM00382">
    <property type="entry name" value="AAA"/>
    <property type="match status" value="4"/>
</dbReference>
<dbReference type="InterPro" id="IPR042219">
    <property type="entry name" value="AAA_lid_11_sf"/>
</dbReference>
<dbReference type="Pfam" id="PF08385">
    <property type="entry name" value="DHC_N1"/>
    <property type="match status" value="1"/>
</dbReference>
<dbReference type="FunFam" id="3.40.50.300:FF:000373">
    <property type="entry name" value="Cytoplasmic dynein heavy chain 2"/>
    <property type="match status" value="1"/>
</dbReference>
<dbReference type="FunFam" id="3.40.50.300:FF:000122">
    <property type="entry name" value="Cytoplasmic dynein 1 heavy chain"/>
    <property type="match status" value="1"/>
</dbReference>
<keyword evidence="15" id="KW-0505">Motor protein</keyword>
<dbReference type="GO" id="GO:0008569">
    <property type="term" value="F:minus-end-directed microtubule motor activity"/>
    <property type="evidence" value="ECO:0007669"/>
    <property type="project" value="InterPro"/>
</dbReference>
<protein>
    <recommendedName>
        <fullName evidence="21">Cytoplasmic dynein 1 heavy chain 1</fullName>
    </recommendedName>
    <alternativeName>
        <fullName evidence="22">Cytoplasmic dynein heavy chain 1</fullName>
    </alternativeName>
    <alternativeName>
        <fullName evidence="18">Dynein heavy chain, cytosolic</fullName>
    </alternativeName>
</protein>
<dbReference type="InterPro" id="IPR054354">
    <property type="entry name" value="DYNC2H1-like_lid"/>
</dbReference>
<evidence type="ECO:0000256" key="13">
    <source>
        <dbReference type="ARBA" id="ARBA00023017"/>
    </source>
</evidence>
<feature type="domain" description="AAA+ ATPase" evidence="25">
    <location>
        <begin position="2167"/>
        <end position="2318"/>
    </location>
</feature>
<dbReference type="Pfam" id="PF12780">
    <property type="entry name" value="AAA_8"/>
    <property type="match status" value="1"/>
</dbReference>
<dbReference type="FunFam" id="1.20.920.60:FF:000001">
    <property type="entry name" value="Cytoplasmic dynein 1 heavy chain 1"/>
    <property type="match status" value="1"/>
</dbReference>
<feature type="coiled-coil region" evidence="23">
    <location>
        <begin position="3156"/>
        <end position="3204"/>
    </location>
</feature>
<dbReference type="GO" id="GO:0051301">
    <property type="term" value="P:cell division"/>
    <property type="evidence" value="ECO:0007669"/>
    <property type="project" value="UniProtKB-KW"/>
</dbReference>
<dbReference type="Gene3D" id="1.20.1270.280">
    <property type="match status" value="1"/>
</dbReference>
<dbReference type="Pfam" id="PF12781">
    <property type="entry name" value="AAA_9"/>
    <property type="match status" value="1"/>
</dbReference>
<dbReference type="FunFam" id="1.20.58.1120:FF:000003">
    <property type="entry name" value="Cytoplasmic dynein heavy chain 1"/>
    <property type="match status" value="1"/>
</dbReference>
<dbReference type="InterPro" id="IPR043157">
    <property type="entry name" value="Dynein_AAA1S"/>
</dbReference>
<dbReference type="Gene3D" id="1.10.8.710">
    <property type="match status" value="1"/>
</dbReference>
<feature type="region of interest" description="Disordered" evidence="24">
    <location>
        <begin position="2341"/>
        <end position="2362"/>
    </location>
</feature>
<dbReference type="FunFam" id="1.20.920.30:FF:000001">
    <property type="entry name" value="Cytoplasmic dynein heavy chain 1"/>
    <property type="match status" value="1"/>
</dbReference>
<dbReference type="InterPro" id="IPR024743">
    <property type="entry name" value="Dynein_HC_stalk"/>
</dbReference>
<keyword evidence="17" id="KW-0131">Cell cycle</keyword>
<evidence type="ECO:0000256" key="24">
    <source>
        <dbReference type="SAM" id="MobiDB-lite"/>
    </source>
</evidence>
<dbReference type="InterPro" id="IPR041228">
    <property type="entry name" value="Dynein_C"/>
</dbReference>
<dbReference type="InterPro" id="IPR041466">
    <property type="entry name" value="Dynein_AAA5_ext"/>
</dbReference>
<keyword evidence="27" id="KW-1185">Reference proteome</keyword>
<dbReference type="Gene3D" id="1.20.58.1120">
    <property type="match status" value="1"/>
</dbReference>
<keyword evidence="14 23" id="KW-0175">Coiled coil</keyword>
<feature type="domain" description="AAA+ ATPase" evidence="25">
    <location>
        <begin position="2538"/>
        <end position="2688"/>
    </location>
</feature>
<dbReference type="Gene3D" id="3.40.50.300">
    <property type="entry name" value="P-loop containing nucleotide triphosphate hydrolases"/>
    <property type="match status" value="5"/>
</dbReference>
<dbReference type="InterPro" id="IPR013602">
    <property type="entry name" value="Dynein_heavy_linker"/>
</dbReference>
<dbReference type="InterPro" id="IPR035699">
    <property type="entry name" value="AAA_6"/>
</dbReference>
<evidence type="ECO:0000256" key="2">
    <source>
        <dbReference type="ARBA" id="ARBA00008887"/>
    </source>
</evidence>
<gene>
    <name evidence="26" type="ORF">U0070_017446</name>
</gene>
<evidence type="ECO:0000256" key="1">
    <source>
        <dbReference type="ARBA" id="ARBA00004245"/>
    </source>
</evidence>
<dbReference type="Gene3D" id="6.10.140.1060">
    <property type="match status" value="1"/>
</dbReference>
<dbReference type="Gene3D" id="3.20.180.20">
    <property type="entry name" value="Dynein heavy chain, N-terminal domain 2"/>
    <property type="match status" value="1"/>
</dbReference>
<evidence type="ECO:0000256" key="14">
    <source>
        <dbReference type="ARBA" id="ARBA00023054"/>
    </source>
</evidence>
<dbReference type="Pfam" id="PF18199">
    <property type="entry name" value="Dynein_C"/>
    <property type="match status" value="1"/>
</dbReference>
<keyword evidence="5" id="KW-0597">Phosphoprotein</keyword>
<dbReference type="FunFam" id="1.10.8.720:FF:000003">
    <property type="entry name" value="Cytoplasmic dynein heavy chain 2"/>
    <property type="match status" value="1"/>
</dbReference>
<evidence type="ECO:0000256" key="21">
    <source>
        <dbReference type="ARBA" id="ARBA00070221"/>
    </source>
</evidence>
<dbReference type="PANTHER" id="PTHR46532:SF13">
    <property type="entry name" value="CYTOPLASMIC DYNEIN 1 HEAVY CHAIN 1"/>
    <property type="match status" value="1"/>
</dbReference>
<evidence type="ECO:0000256" key="10">
    <source>
        <dbReference type="ARBA" id="ARBA00022776"/>
    </source>
</evidence>
<dbReference type="Pfam" id="PF03028">
    <property type="entry name" value="Dynein_heavy"/>
    <property type="match status" value="1"/>
</dbReference>
<dbReference type="FunFam" id="3.20.180.20:FF:000002">
    <property type="entry name" value="Cytoplasmic dynein heavy chain 1"/>
    <property type="match status" value="1"/>
</dbReference>
<dbReference type="InterPro" id="IPR003593">
    <property type="entry name" value="AAA+_ATPase"/>
</dbReference>
<evidence type="ECO:0000256" key="17">
    <source>
        <dbReference type="ARBA" id="ARBA00023306"/>
    </source>
</evidence>
<dbReference type="InterPro" id="IPR013594">
    <property type="entry name" value="Dynein_heavy_tail"/>
</dbReference>
<accession>A0AAW0HGP9</accession>
<evidence type="ECO:0000256" key="12">
    <source>
        <dbReference type="ARBA" id="ARBA00022990"/>
    </source>
</evidence>
<keyword evidence="10" id="KW-0498">Mitosis</keyword>
<comment type="similarity">
    <text evidence="2">Belongs to the dynein heavy chain family.</text>
</comment>
<name>A0AAW0HGP9_MYOGA</name>
<keyword evidence="4" id="KW-0963">Cytoplasm</keyword>
<feature type="domain" description="AAA+ ATPase" evidence="25">
    <location>
        <begin position="1844"/>
        <end position="1996"/>
    </location>
</feature>
<dbReference type="FunFam" id="3.40.50.300:FF:000071">
    <property type="entry name" value="Cytoplasmic dynein heavy chain 1"/>
    <property type="match status" value="1"/>
</dbReference>
<dbReference type="InterPro" id="IPR042228">
    <property type="entry name" value="Dynein_linker_3"/>
</dbReference>
<dbReference type="Pfam" id="PF17852">
    <property type="entry name" value="Dynein_AAA_lid"/>
    <property type="match status" value="1"/>
</dbReference>
<dbReference type="GO" id="GO:0007018">
    <property type="term" value="P:microtubule-based movement"/>
    <property type="evidence" value="ECO:0007669"/>
    <property type="project" value="InterPro"/>
</dbReference>
<dbReference type="FunFam" id="1.20.140.100:FF:000002">
    <property type="entry name" value="Cytoplasmic dynein heavy chain 1"/>
    <property type="match status" value="1"/>
</dbReference>
<dbReference type="Gene3D" id="1.10.8.720">
    <property type="entry name" value="Region D6 of dynein motor"/>
    <property type="match status" value="1"/>
</dbReference>
<dbReference type="Pfam" id="PF12777">
    <property type="entry name" value="MT"/>
    <property type="match status" value="1"/>
</dbReference>
<dbReference type="InterPro" id="IPR043160">
    <property type="entry name" value="Dynein_C_barrel"/>
</dbReference>
<evidence type="ECO:0000256" key="6">
    <source>
        <dbReference type="ARBA" id="ARBA00022618"/>
    </source>
</evidence>
<reference evidence="26 27" key="1">
    <citation type="journal article" date="2023" name="bioRxiv">
        <title>Conserved and derived expression patterns and positive selection on dental genes reveal complex evolutionary context of ever-growing rodent molars.</title>
        <authorList>
            <person name="Calamari Z.T."/>
            <person name="Song A."/>
            <person name="Cohen E."/>
            <person name="Akter M."/>
            <person name="Roy R.D."/>
            <person name="Hallikas O."/>
            <person name="Christensen M.M."/>
            <person name="Li P."/>
            <person name="Marangoni P."/>
            <person name="Jernvall J."/>
            <person name="Klein O.D."/>
        </authorList>
    </citation>
    <scope>NUCLEOTIDE SEQUENCE [LARGE SCALE GENOMIC DNA]</scope>
    <source>
        <strain evidence="26">V071</strain>
    </source>
</reference>
<keyword evidence="11" id="KW-0067">ATP-binding</keyword>
<keyword evidence="3" id="KW-0813">Transport</keyword>
<dbReference type="FunFam" id="1.10.8.1220:FF:000002">
    <property type="entry name" value="cytoplasmic dynein 1 heavy chain 1-like"/>
    <property type="match status" value="1"/>
</dbReference>